<accession>A0A0F9L0Y2</accession>
<name>A0A0F9L0Y2_9ZZZZ</name>
<evidence type="ECO:0000313" key="1">
    <source>
        <dbReference type="EMBL" id="KKM87593.1"/>
    </source>
</evidence>
<organism evidence="1">
    <name type="scientific">marine sediment metagenome</name>
    <dbReference type="NCBI Taxonomy" id="412755"/>
    <lineage>
        <taxon>unclassified sequences</taxon>
        <taxon>metagenomes</taxon>
        <taxon>ecological metagenomes</taxon>
    </lineage>
</organism>
<protein>
    <submittedName>
        <fullName evidence="1">Uncharacterized protein</fullName>
    </submittedName>
</protein>
<comment type="caution">
    <text evidence="1">The sequence shown here is derived from an EMBL/GenBank/DDBJ whole genome shotgun (WGS) entry which is preliminary data.</text>
</comment>
<reference evidence="1" key="1">
    <citation type="journal article" date="2015" name="Nature">
        <title>Complex archaea that bridge the gap between prokaryotes and eukaryotes.</title>
        <authorList>
            <person name="Spang A."/>
            <person name="Saw J.H."/>
            <person name="Jorgensen S.L."/>
            <person name="Zaremba-Niedzwiedzka K."/>
            <person name="Martijn J."/>
            <person name="Lind A.E."/>
            <person name="van Eijk R."/>
            <person name="Schleper C."/>
            <person name="Guy L."/>
            <person name="Ettema T.J."/>
        </authorList>
    </citation>
    <scope>NUCLEOTIDE SEQUENCE</scope>
</reference>
<dbReference type="EMBL" id="LAZR01007079">
    <property type="protein sequence ID" value="KKM87593.1"/>
    <property type="molecule type" value="Genomic_DNA"/>
</dbReference>
<proteinExistence type="predicted"/>
<gene>
    <name evidence="1" type="ORF">LCGC14_1267300</name>
</gene>
<dbReference type="AlphaFoldDB" id="A0A0F9L0Y2"/>
<sequence>MAVGKYLPEANPGPAEAVGATIKNLYEVEANAYTDTKDIKLSGIAEGADVTGSITPPTRSFYVWPQKVLLYTDIQYVDGYPTAKIDALGDYVAFSFIIPSDFGSLVAAKIKLWSVSNGTFDWTVTTAFAADGEDNLTHTDSDTANGQGLTDDKFVAIDLALALTDIVVGDNVGLTFTLDAETITRLHVIGLEISYTEA</sequence>